<dbReference type="EC" id="2.7.7.48" evidence="1"/>
<feature type="domain" description="RDRP core" evidence="2">
    <location>
        <begin position="27"/>
        <end position="90"/>
    </location>
</feature>
<dbReference type="Pfam" id="PF05183">
    <property type="entry name" value="RdRP"/>
    <property type="match status" value="1"/>
</dbReference>
<dbReference type="PANTHER" id="PTHR23079">
    <property type="entry name" value="RNA-DEPENDENT RNA POLYMERASE"/>
    <property type="match status" value="1"/>
</dbReference>
<keyword evidence="1" id="KW-0696">RNA-directed RNA polymerase</keyword>
<organism evidence="3 4">
    <name type="scientific">Rubus argutus</name>
    <name type="common">Southern blackberry</name>
    <dbReference type="NCBI Taxonomy" id="59490"/>
    <lineage>
        <taxon>Eukaryota</taxon>
        <taxon>Viridiplantae</taxon>
        <taxon>Streptophyta</taxon>
        <taxon>Embryophyta</taxon>
        <taxon>Tracheophyta</taxon>
        <taxon>Spermatophyta</taxon>
        <taxon>Magnoliopsida</taxon>
        <taxon>eudicotyledons</taxon>
        <taxon>Gunneridae</taxon>
        <taxon>Pentapetalae</taxon>
        <taxon>rosids</taxon>
        <taxon>fabids</taxon>
        <taxon>Rosales</taxon>
        <taxon>Rosaceae</taxon>
        <taxon>Rosoideae</taxon>
        <taxon>Rosoideae incertae sedis</taxon>
        <taxon>Rubus</taxon>
    </lineage>
</organism>
<keyword evidence="1" id="KW-0943">RNA-mediated gene silencing</keyword>
<comment type="catalytic activity">
    <reaction evidence="1">
        <text>RNA(n) + a ribonucleoside 5'-triphosphate = RNA(n+1) + diphosphate</text>
        <dbReference type="Rhea" id="RHEA:21248"/>
        <dbReference type="Rhea" id="RHEA-COMP:14527"/>
        <dbReference type="Rhea" id="RHEA-COMP:17342"/>
        <dbReference type="ChEBI" id="CHEBI:33019"/>
        <dbReference type="ChEBI" id="CHEBI:61557"/>
        <dbReference type="ChEBI" id="CHEBI:140395"/>
        <dbReference type="EC" id="2.7.7.48"/>
    </reaction>
</comment>
<evidence type="ECO:0000256" key="1">
    <source>
        <dbReference type="RuleBase" id="RU363098"/>
    </source>
</evidence>
<dbReference type="GO" id="GO:0003723">
    <property type="term" value="F:RNA binding"/>
    <property type="evidence" value="ECO:0007669"/>
    <property type="project" value="UniProtKB-KW"/>
</dbReference>
<dbReference type="InterPro" id="IPR007855">
    <property type="entry name" value="RDRP"/>
</dbReference>
<dbReference type="Proteomes" id="UP001457282">
    <property type="component" value="Unassembled WGS sequence"/>
</dbReference>
<dbReference type="GO" id="GO:0003968">
    <property type="term" value="F:RNA-directed RNA polymerase activity"/>
    <property type="evidence" value="ECO:0007669"/>
    <property type="project" value="UniProtKB-KW"/>
</dbReference>
<dbReference type="GO" id="GO:0030422">
    <property type="term" value="P:siRNA processing"/>
    <property type="evidence" value="ECO:0007669"/>
    <property type="project" value="TreeGrafter"/>
</dbReference>
<dbReference type="EMBL" id="JBEDUW010000004">
    <property type="protein sequence ID" value="KAK9931741.1"/>
    <property type="molecule type" value="Genomic_DNA"/>
</dbReference>
<comment type="function">
    <text evidence="1">Probably involved in the RNA silencing pathway and required for the generation of small interfering RNAs (siRNAs).</text>
</comment>
<keyword evidence="1" id="KW-0548">Nucleotidyltransferase</keyword>
<proteinExistence type="inferred from homology"/>
<dbReference type="GO" id="GO:0031380">
    <property type="term" value="C:nuclear RNA-directed RNA polymerase complex"/>
    <property type="evidence" value="ECO:0007669"/>
    <property type="project" value="TreeGrafter"/>
</dbReference>
<protein>
    <recommendedName>
        <fullName evidence="1">RNA-dependent RNA polymerase</fullName>
        <ecNumber evidence="1">2.7.7.48</ecNumber>
    </recommendedName>
</protein>
<dbReference type="PANTHER" id="PTHR23079:SF1">
    <property type="entry name" value="RNA-DEPENDENT RNA POLYMERASE 1"/>
    <property type="match status" value="1"/>
</dbReference>
<accession>A0AAW1X473</accession>
<keyword evidence="1" id="KW-0808">Transferase</keyword>
<dbReference type="InterPro" id="IPR057596">
    <property type="entry name" value="RDRP_core"/>
</dbReference>
<evidence type="ECO:0000259" key="2">
    <source>
        <dbReference type="Pfam" id="PF05183"/>
    </source>
</evidence>
<gene>
    <name evidence="3" type="ORF">M0R45_019006</name>
</gene>
<keyword evidence="1" id="KW-0694">RNA-binding</keyword>
<name>A0AAW1X473_RUBAR</name>
<reference evidence="3 4" key="1">
    <citation type="journal article" date="2023" name="G3 (Bethesda)">
        <title>A chromosome-length genome assembly and annotation of blackberry (Rubus argutus, cv. 'Hillquist').</title>
        <authorList>
            <person name="Bruna T."/>
            <person name="Aryal R."/>
            <person name="Dudchenko O."/>
            <person name="Sargent D.J."/>
            <person name="Mead D."/>
            <person name="Buti M."/>
            <person name="Cavallini A."/>
            <person name="Hytonen T."/>
            <person name="Andres J."/>
            <person name="Pham M."/>
            <person name="Weisz D."/>
            <person name="Mascagni F."/>
            <person name="Usai G."/>
            <person name="Natali L."/>
            <person name="Bassil N."/>
            <person name="Fernandez G.E."/>
            <person name="Lomsadze A."/>
            <person name="Armour M."/>
            <person name="Olukolu B."/>
            <person name="Poorten T."/>
            <person name="Britton C."/>
            <person name="Davik J."/>
            <person name="Ashrafi H."/>
            <person name="Aiden E.L."/>
            <person name="Borodovsky M."/>
            <person name="Worthington M."/>
        </authorList>
    </citation>
    <scope>NUCLEOTIDE SEQUENCE [LARGE SCALE GENOMIC DNA]</scope>
    <source>
        <strain evidence="3">PI 553951</strain>
    </source>
</reference>
<dbReference type="AlphaFoldDB" id="A0AAW1X473"/>
<keyword evidence="4" id="KW-1185">Reference proteome</keyword>
<comment type="similarity">
    <text evidence="1">Belongs to the RdRP family.</text>
</comment>
<evidence type="ECO:0000313" key="3">
    <source>
        <dbReference type="EMBL" id="KAK9931741.1"/>
    </source>
</evidence>
<evidence type="ECO:0000313" key="4">
    <source>
        <dbReference type="Proteomes" id="UP001457282"/>
    </source>
</evidence>
<sequence>MGRCLCKSPGNRHRQLLDDSFMLSGSSSDSRVIIKGKVVVAKNPCLHPGDVRVLRAVNVPELLHMVDCVIFPQKGLRPHPNECSGSDLDGIFTLFAGTLS</sequence>
<comment type="caution">
    <text evidence="3">The sequence shown here is derived from an EMBL/GenBank/DDBJ whole genome shotgun (WGS) entry which is preliminary data.</text>
</comment>